<keyword evidence="2 8" id="KW-0813">Transport</keyword>
<dbReference type="PANTHER" id="PTHR23517">
    <property type="entry name" value="RESISTANCE PROTEIN MDTM, PUTATIVE-RELATED-RELATED"/>
    <property type="match status" value="1"/>
</dbReference>
<sequence>MADASHSNATAHGRESGVLLSILSTVAFTFIAYLIIGLSLAVLPGFVHTNLGFGAMLAGLAISVQYVATLLSRPHVGRMADAKGPKRTVMTGLTLCATSGALLLLGALVPGMPWLSLGLIFLARLALGCAESCVGTGAIMWGMGQVGHHHTARVISWNGVATYGALAAGAPLGVMITHHFGFAAIGIVSLLLPLAALPLARLKRSTTVASEQRSPFRTVAARVVPYGIGLALGSIGFGCIATFITLFYASHGWEDAALALTVFGVVFVGVRFVFGRTINWLGGYRVAMASLSIEAIGLITLGLATNTHMASIGAAIAGFGFSLVFPALGVEAVHRVPPHSRGSALGVYSVFMDVAMAVTGPFGGWVASGMGYNAVYGFAAVAAIAAVVLALVLQAQAAREAGALASSATDALAAPANKSPQPCQTTEI</sequence>
<feature type="transmembrane region" description="Helical" evidence="8">
    <location>
        <begin position="18"/>
        <end position="43"/>
    </location>
</feature>
<evidence type="ECO:0000313" key="11">
    <source>
        <dbReference type="Proteomes" id="UP001430149"/>
    </source>
</evidence>
<dbReference type="SUPFAM" id="SSF103473">
    <property type="entry name" value="MFS general substrate transporter"/>
    <property type="match status" value="1"/>
</dbReference>
<name>A0ABS2K867_9GAMM</name>
<reference evidence="10" key="1">
    <citation type="submission" date="2020-10" db="EMBL/GenBank/DDBJ databases">
        <title>Phylogeny of dyella-like bacteria.</title>
        <authorList>
            <person name="Fu J."/>
        </authorList>
    </citation>
    <scope>NUCLEOTIDE SEQUENCE</scope>
    <source>
        <strain evidence="10">DHOC52</strain>
    </source>
</reference>
<dbReference type="Pfam" id="PF07690">
    <property type="entry name" value="MFS_1"/>
    <property type="match status" value="1"/>
</dbReference>
<evidence type="ECO:0000256" key="2">
    <source>
        <dbReference type="ARBA" id="ARBA00022448"/>
    </source>
</evidence>
<accession>A0ABS2K867</accession>
<feature type="transmembrane region" description="Helical" evidence="8">
    <location>
        <begin position="310"/>
        <end position="333"/>
    </location>
</feature>
<feature type="transmembrane region" description="Helical" evidence="8">
    <location>
        <begin position="223"/>
        <end position="250"/>
    </location>
</feature>
<dbReference type="InterPro" id="IPR050171">
    <property type="entry name" value="MFS_Transporters"/>
</dbReference>
<evidence type="ECO:0000256" key="8">
    <source>
        <dbReference type="HAMAP-Rule" id="MF_01118"/>
    </source>
</evidence>
<organism evidence="10 11">
    <name type="scientific">Dyella flava</name>
    <dbReference type="NCBI Taxonomy" id="1920170"/>
    <lineage>
        <taxon>Bacteria</taxon>
        <taxon>Pseudomonadati</taxon>
        <taxon>Pseudomonadota</taxon>
        <taxon>Gammaproteobacteria</taxon>
        <taxon>Lysobacterales</taxon>
        <taxon>Rhodanobacteraceae</taxon>
        <taxon>Dyella</taxon>
    </lineage>
</organism>
<evidence type="ECO:0000256" key="6">
    <source>
        <dbReference type="ARBA" id="ARBA00022989"/>
    </source>
</evidence>
<evidence type="ECO:0000256" key="1">
    <source>
        <dbReference type="ARBA" id="ARBA00004651"/>
    </source>
</evidence>
<dbReference type="Proteomes" id="UP001430149">
    <property type="component" value="Unassembled WGS sequence"/>
</dbReference>
<feature type="transmembrane region" description="Helical" evidence="8">
    <location>
        <begin position="374"/>
        <end position="393"/>
    </location>
</feature>
<protein>
    <recommendedName>
        <fullName evidence="8">Uncharacterized MFS-type transporter ISP19_18715</fullName>
    </recommendedName>
</protein>
<keyword evidence="3 8" id="KW-1003">Cell membrane</keyword>
<keyword evidence="5 8" id="KW-0812">Transmembrane</keyword>
<comment type="similarity">
    <text evidence="8">Belongs to the major facilitator superfamily. YhhS family.</text>
</comment>
<dbReference type="InterPro" id="IPR011701">
    <property type="entry name" value="MFS"/>
</dbReference>
<feature type="transmembrane region" description="Helical" evidence="8">
    <location>
        <begin position="180"/>
        <end position="202"/>
    </location>
</feature>
<evidence type="ECO:0000256" key="7">
    <source>
        <dbReference type="ARBA" id="ARBA00023136"/>
    </source>
</evidence>
<comment type="caution">
    <text evidence="10">The sequence shown here is derived from an EMBL/GenBank/DDBJ whole genome shotgun (WGS) entry which is preliminary data.</text>
</comment>
<dbReference type="PROSITE" id="PS50850">
    <property type="entry name" value="MFS"/>
    <property type="match status" value="1"/>
</dbReference>
<feature type="transmembrane region" description="Helical" evidence="8">
    <location>
        <begin position="345"/>
        <end position="368"/>
    </location>
</feature>
<keyword evidence="7 8" id="KW-0472">Membrane</keyword>
<feature type="transmembrane region" description="Helical" evidence="8">
    <location>
        <begin position="256"/>
        <end position="274"/>
    </location>
</feature>
<keyword evidence="6 8" id="KW-1133">Transmembrane helix</keyword>
<feature type="transmembrane region" description="Helical" evidence="8">
    <location>
        <begin position="286"/>
        <end position="304"/>
    </location>
</feature>
<dbReference type="CDD" id="cd17489">
    <property type="entry name" value="MFS_YfcJ_like"/>
    <property type="match status" value="1"/>
</dbReference>
<feature type="transmembrane region" description="Helical" evidence="8">
    <location>
        <begin position="49"/>
        <end position="68"/>
    </location>
</feature>
<keyword evidence="11" id="KW-1185">Reference proteome</keyword>
<dbReference type="Gene3D" id="1.20.1250.20">
    <property type="entry name" value="MFS general substrate transporter like domains"/>
    <property type="match status" value="1"/>
</dbReference>
<dbReference type="InterPro" id="IPR020846">
    <property type="entry name" value="MFS_dom"/>
</dbReference>
<feature type="transmembrane region" description="Helical" evidence="8">
    <location>
        <begin position="154"/>
        <end position="174"/>
    </location>
</feature>
<proteinExistence type="inferred from homology"/>
<feature type="transmembrane region" description="Helical" evidence="8">
    <location>
        <begin position="115"/>
        <end position="142"/>
    </location>
</feature>
<dbReference type="RefSeq" id="WP_204683945.1">
    <property type="nucleotide sequence ID" value="NZ_BSNR01000014.1"/>
</dbReference>
<feature type="transmembrane region" description="Helical" evidence="8">
    <location>
        <begin position="89"/>
        <end position="109"/>
    </location>
</feature>
<evidence type="ECO:0000259" key="9">
    <source>
        <dbReference type="PROSITE" id="PS50850"/>
    </source>
</evidence>
<dbReference type="EMBL" id="JADIKE010000039">
    <property type="protein sequence ID" value="MBM7127413.1"/>
    <property type="molecule type" value="Genomic_DNA"/>
</dbReference>
<dbReference type="PANTHER" id="PTHR23517:SF13">
    <property type="entry name" value="MAJOR FACILITATOR SUPERFAMILY MFS_1"/>
    <property type="match status" value="1"/>
</dbReference>
<dbReference type="InterPro" id="IPR036259">
    <property type="entry name" value="MFS_trans_sf"/>
</dbReference>
<dbReference type="NCBIfam" id="NF003477">
    <property type="entry name" value="PRK05122.1"/>
    <property type="match status" value="1"/>
</dbReference>
<evidence type="ECO:0000256" key="5">
    <source>
        <dbReference type="ARBA" id="ARBA00022692"/>
    </source>
</evidence>
<dbReference type="HAMAP" id="MF_01118">
    <property type="entry name" value="MFS_YhhS"/>
    <property type="match status" value="1"/>
</dbReference>
<comment type="subcellular location">
    <subcellularLocation>
        <location evidence="8">Cell inner membrane</location>
        <topology evidence="8">Multi-pass membrane protein</topology>
    </subcellularLocation>
    <subcellularLocation>
        <location evidence="1">Cell membrane</location>
        <topology evidence="1">Multi-pass membrane protein</topology>
    </subcellularLocation>
</comment>
<keyword evidence="4 8" id="KW-0997">Cell inner membrane</keyword>
<gene>
    <name evidence="10" type="ORF">ISP19_18715</name>
</gene>
<dbReference type="InterPro" id="IPR023008">
    <property type="entry name" value="MFS_YhhS-like"/>
</dbReference>
<evidence type="ECO:0000256" key="3">
    <source>
        <dbReference type="ARBA" id="ARBA00022475"/>
    </source>
</evidence>
<dbReference type="NCBIfam" id="NF009048">
    <property type="entry name" value="PRK12382.1"/>
    <property type="match status" value="1"/>
</dbReference>
<feature type="domain" description="Major facilitator superfamily (MFS) profile" evidence="9">
    <location>
        <begin position="217"/>
        <end position="428"/>
    </location>
</feature>
<evidence type="ECO:0000313" key="10">
    <source>
        <dbReference type="EMBL" id="MBM7127413.1"/>
    </source>
</evidence>
<evidence type="ECO:0000256" key="4">
    <source>
        <dbReference type="ARBA" id="ARBA00022519"/>
    </source>
</evidence>